<evidence type="ECO:0000313" key="1">
    <source>
        <dbReference type="EMBL" id="CAI4014481.1"/>
    </source>
</evidence>
<dbReference type="EMBL" id="CAMXCT030006368">
    <property type="protein sequence ID" value="CAL4801793.1"/>
    <property type="molecule type" value="Genomic_DNA"/>
</dbReference>
<keyword evidence="4" id="KW-1185">Reference proteome</keyword>
<reference evidence="1" key="1">
    <citation type="submission" date="2022-10" db="EMBL/GenBank/DDBJ databases">
        <authorList>
            <person name="Chen Y."/>
            <person name="Dougan E. K."/>
            <person name="Chan C."/>
            <person name="Rhodes N."/>
            <person name="Thang M."/>
        </authorList>
    </citation>
    <scope>NUCLEOTIDE SEQUENCE</scope>
</reference>
<dbReference type="EMBL" id="CAMXCT010006368">
    <property type="protein sequence ID" value="CAI4014481.1"/>
    <property type="molecule type" value="Genomic_DNA"/>
</dbReference>
<dbReference type="OrthoDB" id="637682at2759"/>
<evidence type="ECO:0000313" key="2">
    <source>
        <dbReference type="EMBL" id="CAL1167856.1"/>
    </source>
</evidence>
<dbReference type="AlphaFoldDB" id="A0A9P1DQM7"/>
<protein>
    <submittedName>
        <fullName evidence="3">mTERF domain-containing protein 1, mitochondrial</fullName>
    </submittedName>
</protein>
<name>A0A9P1DQM7_9DINO</name>
<evidence type="ECO:0000313" key="4">
    <source>
        <dbReference type="Proteomes" id="UP001152797"/>
    </source>
</evidence>
<sequence>MHSAEAKFLEDRGYTRAQLQENVDLLGYSFDARIFPRSRFLDKLGLKSKDCPLQILAAAEDR</sequence>
<accession>A0A9P1DQM7</accession>
<comment type="caution">
    <text evidence="1">The sequence shown here is derived from an EMBL/GenBank/DDBJ whole genome shotgun (WGS) entry which is preliminary data.</text>
</comment>
<gene>
    <name evidence="1" type="ORF">C1SCF055_LOCUS39383</name>
</gene>
<dbReference type="EMBL" id="CAMXCT020006368">
    <property type="protein sequence ID" value="CAL1167856.1"/>
    <property type="molecule type" value="Genomic_DNA"/>
</dbReference>
<reference evidence="2" key="2">
    <citation type="submission" date="2024-04" db="EMBL/GenBank/DDBJ databases">
        <authorList>
            <person name="Chen Y."/>
            <person name="Shah S."/>
            <person name="Dougan E. K."/>
            <person name="Thang M."/>
            <person name="Chan C."/>
        </authorList>
    </citation>
    <scope>NUCLEOTIDE SEQUENCE [LARGE SCALE GENOMIC DNA]</scope>
</reference>
<organism evidence="1">
    <name type="scientific">Cladocopium goreaui</name>
    <dbReference type="NCBI Taxonomy" id="2562237"/>
    <lineage>
        <taxon>Eukaryota</taxon>
        <taxon>Sar</taxon>
        <taxon>Alveolata</taxon>
        <taxon>Dinophyceae</taxon>
        <taxon>Suessiales</taxon>
        <taxon>Symbiodiniaceae</taxon>
        <taxon>Cladocopium</taxon>
    </lineage>
</organism>
<evidence type="ECO:0000313" key="3">
    <source>
        <dbReference type="EMBL" id="CAL4801793.1"/>
    </source>
</evidence>
<proteinExistence type="predicted"/>
<dbReference type="Proteomes" id="UP001152797">
    <property type="component" value="Unassembled WGS sequence"/>
</dbReference>